<protein>
    <submittedName>
        <fullName evidence="2">Uncharacterized protein</fullName>
    </submittedName>
</protein>
<reference evidence="2" key="1">
    <citation type="submission" date="2018-05" db="EMBL/GenBank/DDBJ databases">
        <authorList>
            <person name="Lanie J.A."/>
            <person name="Ng W.-L."/>
            <person name="Kazmierczak K.M."/>
            <person name="Andrzejewski T.M."/>
            <person name="Davidsen T.M."/>
            <person name="Wayne K.J."/>
            <person name="Tettelin H."/>
            <person name="Glass J.I."/>
            <person name="Rusch D."/>
            <person name="Podicherti R."/>
            <person name="Tsui H.-C.T."/>
            <person name="Winkler M.E."/>
        </authorList>
    </citation>
    <scope>NUCLEOTIDE SEQUENCE</scope>
</reference>
<feature type="region of interest" description="Disordered" evidence="1">
    <location>
        <begin position="1"/>
        <end position="24"/>
    </location>
</feature>
<accession>A0A382DD78</accession>
<gene>
    <name evidence="2" type="ORF">METZ01_LOCUS188836</name>
</gene>
<name>A0A382DD78_9ZZZZ</name>
<evidence type="ECO:0000256" key="1">
    <source>
        <dbReference type="SAM" id="MobiDB-lite"/>
    </source>
</evidence>
<evidence type="ECO:0000313" key="2">
    <source>
        <dbReference type="EMBL" id="SVB35982.1"/>
    </source>
</evidence>
<dbReference type="EMBL" id="UINC01038654">
    <property type="protein sequence ID" value="SVB35982.1"/>
    <property type="molecule type" value="Genomic_DNA"/>
</dbReference>
<dbReference type="AlphaFoldDB" id="A0A382DD78"/>
<proteinExistence type="predicted"/>
<feature type="non-terminal residue" evidence="2">
    <location>
        <position position="1"/>
    </location>
</feature>
<organism evidence="2">
    <name type="scientific">marine metagenome</name>
    <dbReference type="NCBI Taxonomy" id="408172"/>
    <lineage>
        <taxon>unclassified sequences</taxon>
        <taxon>metagenomes</taxon>
        <taxon>ecological metagenomes</taxon>
    </lineage>
</organism>
<sequence length="177" mass="18432">VSEKAEQVATSAVAGEGECTTSPLAGEPVFQISRGGLSVPNLELHRSPDGHSVTDHQCAGGAVGTHDCAYEEVAGTEGLQVLVDDDPEVETAPDPGGRRLISSREQACESFEGWPSGQGPNEGPLGIGHHHRIADWSTTGCHHGPGIGVRREHDGDRSIIEGLVVQNQVAIPGPRNG</sequence>